<dbReference type="SUPFAM" id="SSF64484">
    <property type="entry name" value="beta and beta-prime subunits of DNA dependent RNA-polymerase"/>
    <property type="match status" value="1"/>
</dbReference>
<accession>A0A9P1DE85</accession>
<keyword evidence="4" id="KW-0240">DNA-directed RNA polymerase</keyword>
<evidence type="ECO:0000313" key="4">
    <source>
        <dbReference type="EMBL" id="CAL4795705.1"/>
    </source>
</evidence>
<dbReference type="AlphaFoldDB" id="A0A9P1DE85"/>
<dbReference type="GO" id="GO:0003899">
    <property type="term" value="F:DNA-directed RNA polymerase activity"/>
    <property type="evidence" value="ECO:0007669"/>
    <property type="project" value="InterPro"/>
</dbReference>
<dbReference type="EMBL" id="CAMXCT020004268">
    <property type="protein sequence ID" value="CAL1161768.1"/>
    <property type="molecule type" value="Genomic_DNA"/>
</dbReference>
<evidence type="ECO:0000259" key="1">
    <source>
        <dbReference type="Pfam" id="PF04990"/>
    </source>
</evidence>
<dbReference type="Gene3D" id="3.30.1360.140">
    <property type="match status" value="1"/>
</dbReference>
<organism evidence="2">
    <name type="scientific">Cladocopium goreaui</name>
    <dbReference type="NCBI Taxonomy" id="2562237"/>
    <lineage>
        <taxon>Eukaryota</taxon>
        <taxon>Sar</taxon>
        <taxon>Alveolata</taxon>
        <taxon>Dinophyceae</taxon>
        <taxon>Suessiales</taxon>
        <taxon>Symbiodiniaceae</taxon>
        <taxon>Cladocopium</taxon>
    </lineage>
</organism>
<gene>
    <name evidence="2" type="ORF">C1SCF055_LOCUS33840</name>
</gene>
<dbReference type="GO" id="GO:0006351">
    <property type="term" value="P:DNA-templated transcription"/>
    <property type="evidence" value="ECO:0007669"/>
    <property type="project" value="InterPro"/>
</dbReference>
<proteinExistence type="predicted"/>
<reference evidence="2" key="1">
    <citation type="submission" date="2022-10" db="EMBL/GenBank/DDBJ databases">
        <authorList>
            <person name="Chen Y."/>
            <person name="Dougan E. K."/>
            <person name="Chan C."/>
            <person name="Rhodes N."/>
            <person name="Thang M."/>
        </authorList>
    </citation>
    <scope>NUCLEOTIDE SEQUENCE</scope>
</reference>
<sequence length="145" mass="16538">MNLPLSKWRSTPPFFNLGKLSGNFHRRLGQELINVAKKVKTPSLAWAPGCPGTSTVSAVFLKGELGQIQERAKDVQSMLEHTTLEKVTSFTQIFWDPDPEHTLVEEDKEWVSLYYELPDEDENPERCGPWPLALLLGMWTMGFFD</sequence>
<dbReference type="OrthoDB" id="270392at2759"/>
<protein>
    <submittedName>
        <fullName evidence="4">DNA-directed RNA polymerase II subunit RPB1 (RNA polymerase II subunit B1) (DNA-directed RNA polymerase II I largest subunit)</fullName>
    </submittedName>
</protein>
<dbReference type="GO" id="GO:0000428">
    <property type="term" value="C:DNA-directed RNA polymerase complex"/>
    <property type="evidence" value="ECO:0007669"/>
    <property type="project" value="UniProtKB-KW"/>
</dbReference>
<keyword evidence="5" id="KW-1185">Reference proteome</keyword>
<name>A0A9P1DE85_9DINO</name>
<dbReference type="EMBL" id="CAMXCT010004268">
    <property type="protein sequence ID" value="CAI4008393.1"/>
    <property type="molecule type" value="Genomic_DNA"/>
</dbReference>
<dbReference type="EMBL" id="CAMXCT030004268">
    <property type="protein sequence ID" value="CAL4795705.1"/>
    <property type="molecule type" value="Genomic_DNA"/>
</dbReference>
<evidence type="ECO:0000313" key="2">
    <source>
        <dbReference type="EMBL" id="CAI4008393.1"/>
    </source>
</evidence>
<dbReference type="InterPro" id="IPR038593">
    <property type="entry name" value="RNA_pol_Rpb1_7_sf"/>
</dbReference>
<dbReference type="Proteomes" id="UP001152797">
    <property type="component" value="Unassembled WGS sequence"/>
</dbReference>
<dbReference type="Pfam" id="PF04990">
    <property type="entry name" value="RNA_pol_Rpb1_7"/>
    <property type="match status" value="1"/>
</dbReference>
<comment type="caution">
    <text evidence="2">The sequence shown here is derived from an EMBL/GenBank/DDBJ whole genome shotgun (WGS) entry which is preliminary data.</text>
</comment>
<evidence type="ECO:0000313" key="5">
    <source>
        <dbReference type="Proteomes" id="UP001152797"/>
    </source>
</evidence>
<reference evidence="3" key="2">
    <citation type="submission" date="2024-04" db="EMBL/GenBank/DDBJ databases">
        <authorList>
            <person name="Chen Y."/>
            <person name="Shah S."/>
            <person name="Dougan E. K."/>
            <person name="Thang M."/>
            <person name="Chan C."/>
        </authorList>
    </citation>
    <scope>NUCLEOTIDE SEQUENCE [LARGE SCALE GENOMIC DNA]</scope>
</reference>
<evidence type="ECO:0000313" key="3">
    <source>
        <dbReference type="EMBL" id="CAL1161768.1"/>
    </source>
</evidence>
<dbReference type="InterPro" id="IPR007073">
    <property type="entry name" value="RNA_pol_Rpb1_7"/>
</dbReference>
<dbReference type="GO" id="GO:0003677">
    <property type="term" value="F:DNA binding"/>
    <property type="evidence" value="ECO:0007669"/>
    <property type="project" value="InterPro"/>
</dbReference>
<feature type="domain" description="RNA polymerase Rpb1" evidence="1">
    <location>
        <begin position="82"/>
        <end position="137"/>
    </location>
</feature>
<keyword evidence="4" id="KW-0804">Transcription</keyword>